<evidence type="ECO:0000256" key="1">
    <source>
        <dbReference type="SAM" id="Phobius"/>
    </source>
</evidence>
<dbReference type="PANTHER" id="PTHR37461">
    <property type="entry name" value="ANTI-SIGMA-K FACTOR RSKA"/>
    <property type="match status" value="1"/>
</dbReference>
<dbReference type="OrthoDB" id="8617430at2"/>
<protein>
    <recommendedName>
        <fullName evidence="2">Anti-sigma K factor RskA C-terminal domain-containing protein</fullName>
    </recommendedName>
</protein>
<evidence type="ECO:0000259" key="2">
    <source>
        <dbReference type="Pfam" id="PF10099"/>
    </source>
</evidence>
<proteinExistence type="predicted"/>
<evidence type="ECO:0000313" key="3">
    <source>
        <dbReference type="EMBL" id="AWL04339.1"/>
    </source>
</evidence>
<organism evidence="3 4">
    <name type="scientific">Massilia oculi</name>
    <dbReference type="NCBI Taxonomy" id="945844"/>
    <lineage>
        <taxon>Bacteria</taxon>
        <taxon>Pseudomonadati</taxon>
        <taxon>Pseudomonadota</taxon>
        <taxon>Betaproteobacteria</taxon>
        <taxon>Burkholderiales</taxon>
        <taxon>Oxalobacteraceae</taxon>
        <taxon>Telluria group</taxon>
        <taxon>Massilia</taxon>
    </lineage>
</organism>
<dbReference type="KEGG" id="mtim:DIR46_07750"/>
<dbReference type="Proteomes" id="UP000245820">
    <property type="component" value="Chromosome"/>
</dbReference>
<dbReference type="GO" id="GO:0005886">
    <property type="term" value="C:plasma membrane"/>
    <property type="evidence" value="ECO:0007669"/>
    <property type="project" value="InterPro"/>
</dbReference>
<dbReference type="PANTHER" id="PTHR37461:SF1">
    <property type="entry name" value="ANTI-SIGMA-K FACTOR RSKA"/>
    <property type="match status" value="1"/>
</dbReference>
<dbReference type="GO" id="GO:0006417">
    <property type="term" value="P:regulation of translation"/>
    <property type="evidence" value="ECO:0007669"/>
    <property type="project" value="TreeGrafter"/>
</dbReference>
<evidence type="ECO:0000313" key="4">
    <source>
        <dbReference type="Proteomes" id="UP000245820"/>
    </source>
</evidence>
<keyword evidence="1" id="KW-1133">Transmembrane helix</keyword>
<dbReference type="InterPro" id="IPR018764">
    <property type="entry name" value="RskA_C"/>
</dbReference>
<sequence length="253" mass="27137">MHRSAASARDREGVVNYERPELLDKLAGAYVLGTMGAGARRRFTRLQARSIAVQRAVADWNNRLAPLYGNIPAVAPPPALWTRISGRIQRDGDAQPARQILDRLRKWFKPVVGFALGAAVATAFVSHNAHLFGMHHMSAALPASYVGILQDEGGKSRLTVGSHRHGETMTIRLLAPLAIPPGRVARLWALPAHGAPVPIANVVVGAKAPLPLGAPAEEVFAGISRLALSFEEDPAAPRPTGPYVLSGPCVRFW</sequence>
<name>A0A2S2DGY0_9BURK</name>
<gene>
    <name evidence="3" type="ORF">DIR46_07750</name>
</gene>
<feature type="transmembrane region" description="Helical" evidence="1">
    <location>
        <begin position="107"/>
        <end position="125"/>
    </location>
</feature>
<dbReference type="AlphaFoldDB" id="A0A2S2DGY0"/>
<keyword evidence="1" id="KW-0472">Membrane</keyword>
<dbReference type="EMBL" id="CP029343">
    <property type="protein sequence ID" value="AWL04339.1"/>
    <property type="molecule type" value="Genomic_DNA"/>
</dbReference>
<accession>A0A2S2DGY0</accession>
<feature type="domain" description="Anti-sigma K factor RskA C-terminal" evidence="2">
    <location>
        <begin position="118"/>
        <end position="242"/>
    </location>
</feature>
<keyword evidence="4" id="KW-1185">Reference proteome</keyword>
<reference evidence="3 4" key="1">
    <citation type="submission" date="2018-05" db="EMBL/GenBank/DDBJ databases">
        <title>Complete genome sequence of Massilia oculi sp. nov. CCUG 43427T (=DSM 26321T), the type strain of M. oculi, and comparison with genome sequences of other Massilia strains.</title>
        <authorList>
            <person name="Zhu B."/>
        </authorList>
    </citation>
    <scope>NUCLEOTIDE SEQUENCE [LARGE SCALE GENOMIC DNA]</scope>
    <source>
        <strain evidence="3 4">CCUG 43427</strain>
    </source>
</reference>
<dbReference type="Pfam" id="PF10099">
    <property type="entry name" value="RskA_C"/>
    <property type="match status" value="1"/>
</dbReference>
<keyword evidence="1" id="KW-0812">Transmembrane</keyword>
<dbReference type="InterPro" id="IPR051474">
    <property type="entry name" value="Anti-sigma-K/W_factor"/>
</dbReference>
<dbReference type="GO" id="GO:0016989">
    <property type="term" value="F:sigma factor antagonist activity"/>
    <property type="evidence" value="ECO:0007669"/>
    <property type="project" value="TreeGrafter"/>
</dbReference>